<comment type="caution">
    <text evidence="7">The sequence shown here is derived from an EMBL/GenBank/DDBJ whole genome shotgun (WGS) entry which is preliminary data.</text>
</comment>
<dbReference type="GO" id="GO:0016020">
    <property type="term" value="C:membrane"/>
    <property type="evidence" value="ECO:0007669"/>
    <property type="project" value="UniProtKB-SubCell"/>
</dbReference>
<dbReference type="EMBL" id="JAOPJZ010000004">
    <property type="protein sequence ID" value="MCU4751833.1"/>
    <property type="molecule type" value="Genomic_DNA"/>
</dbReference>
<gene>
    <name evidence="7" type="ORF">OB919_07530</name>
</gene>
<dbReference type="RefSeq" id="WP_342808272.1">
    <property type="nucleotide sequence ID" value="NZ_JAOPJZ010000004.1"/>
</dbReference>
<organism evidence="7 8">
    <name type="scientific">Natronosalvus hydrolyticus</name>
    <dbReference type="NCBI Taxonomy" id="2979988"/>
    <lineage>
        <taxon>Archaea</taxon>
        <taxon>Methanobacteriati</taxon>
        <taxon>Methanobacteriota</taxon>
        <taxon>Stenosarchaea group</taxon>
        <taxon>Halobacteria</taxon>
        <taxon>Halobacteriales</taxon>
        <taxon>Natrialbaceae</taxon>
        <taxon>Natronosalvus</taxon>
    </lineage>
</organism>
<feature type="compositionally biased region" description="Basic and acidic residues" evidence="5">
    <location>
        <begin position="43"/>
        <end position="54"/>
    </location>
</feature>
<evidence type="ECO:0000313" key="8">
    <source>
        <dbReference type="Proteomes" id="UP001321047"/>
    </source>
</evidence>
<reference evidence="7 8" key="1">
    <citation type="submission" date="2022-09" db="EMBL/GenBank/DDBJ databases">
        <title>Enrichment on poylsaccharides allowed isolation of novel metabolic and taxonomic groups of Haloarchaea.</title>
        <authorList>
            <person name="Sorokin D.Y."/>
            <person name="Elcheninov A.G."/>
            <person name="Khizhniak T.V."/>
            <person name="Kolganova T.V."/>
            <person name="Kublanov I.V."/>
        </authorList>
    </citation>
    <scope>NUCLEOTIDE SEQUENCE [LARGE SCALE GENOMIC DNA]</scope>
    <source>
        <strain evidence="7 8">AArc-curdl1</strain>
    </source>
</reference>
<accession>A0AAP2Z7Q2</accession>
<evidence type="ECO:0000256" key="1">
    <source>
        <dbReference type="ARBA" id="ARBA00004370"/>
    </source>
</evidence>
<dbReference type="InterPro" id="IPR001733">
    <property type="entry name" value="Peptidase_S26B"/>
</dbReference>
<name>A0AAP2Z7Q2_9EURY</name>
<dbReference type="GO" id="GO:0004252">
    <property type="term" value="F:serine-type endopeptidase activity"/>
    <property type="evidence" value="ECO:0007669"/>
    <property type="project" value="InterPro"/>
</dbReference>
<dbReference type="InterPro" id="IPR019533">
    <property type="entry name" value="Peptidase_S26"/>
</dbReference>
<dbReference type="PANTHER" id="PTHR10806">
    <property type="entry name" value="SIGNAL PEPTIDASE COMPLEX CATALYTIC SUBUNIT SEC11"/>
    <property type="match status" value="1"/>
</dbReference>
<keyword evidence="3 6" id="KW-1133">Transmembrane helix</keyword>
<evidence type="ECO:0000256" key="2">
    <source>
        <dbReference type="ARBA" id="ARBA00022692"/>
    </source>
</evidence>
<dbReference type="GO" id="GO:0006465">
    <property type="term" value="P:signal peptide processing"/>
    <property type="evidence" value="ECO:0007669"/>
    <property type="project" value="InterPro"/>
</dbReference>
<dbReference type="AlphaFoldDB" id="A0AAP2Z7Q2"/>
<evidence type="ECO:0000256" key="3">
    <source>
        <dbReference type="ARBA" id="ARBA00022989"/>
    </source>
</evidence>
<evidence type="ECO:0000256" key="5">
    <source>
        <dbReference type="SAM" id="MobiDB-lite"/>
    </source>
</evidence>
<protein>
    <submittedName>
        <fullName evidence="7">S26 family signal peptidase</fullName>
    </submittedName>
</protein>
<feature type="transmembrane region" description="Helical" evidence="6">
    <location>
        <begin position="79"/>
        <end position="100"/>
    </location>
</feature>
<evidence type="ECO:0000313" key="7">
    <source>
        <dbReference type="EMBL" id="MCU4751833.1"/>
    </source>
</evidence>
<dbReference type="Proteomes" id="UP001321047">
    <property type="component" value="Unassembled WGS sequence"/>
</dbReference>
<dbReference type="PANTHER" id="PTHR10806:SF6">
    <property type="entry name" value="SIGNAL PEPTIDASE COMPLEX CATALYTIC SUBUNIT SEC11"/>
    <property type="match status" value="1"/>
</dbReference>
<dbReference type="InterPro" id="IPR036286">
    <property type="entry name" value="LexA/Signal_pep-like_sf"/>
</dbReference>
<keyword evidence="2 6" id="KW-0812">Transmembrane</keyword>
<keyword evidence="8" id="KW-1185">Reference proteome</keyword>
<evidence type="ECO:0000256" key="6">
    <source>
        <dbReference type="SAM" id="Phobius"/>
    </source>
</evidence>
<dbReference type="CDD" id="cd06530">
    <property type="entry name" value="S26_SPase_I"/>
    <property type="match status" value="1"/>
</dbReference>
<feature type="region of interest" description="Disordered" evidence="5">
    <location>
        <begin position="1"/>
        <end position="55"/>
    </location>
</feature>
<proteinExistence type="predicted"/>
<keyword evidence="4 6" id="KW-0472">Membrane</keyword>
<evidence type="ECO:0000256" key="4">
    <source>
        <dbReference type="ARBA" id="ARBA00023136"/>
    </source>
</evidence>
<comment type="subcellular location">
    <subcellularLocation>
        <location evidence="1">Membrane</location>
    </subcellularLocation>
</comment>
<dbReference type="SUPFAM" id="SSF51306">
    <property type="entry name" value="LexA/Signal peptidase"/>
    <property type="match status" value="1"/>
</dbReference>
<sequence>MTGAQPERATGERPDRPNGVPSSAPERNRTERPQKPGNTQEPPRPRPERQKPDVTIEDDGVIRWFFKTNDGTVVAIRDILSSVALVAVIGLILFGVSGIWPPLVAVESGSMEPNMEIGDMIFVVAPDRFVGDDPTGDTGVVTLENGEESGHDKFGKPGDVVIFLPNGQNHQTPVIHRAHFWVEEGENWVDEKANPDYVNGASCAEIYTCPAPHAGFITKGDANSGYDQVTRSVGADTSVVKPEWTTGKGMFRIPWLGHVRLLFERIIPTMLGLGSSSLLTPNPLLAGFLGVVSFAGAYQWRARP</sequence>